<evidence type="ECO:0000259" key="3">
    <source>
        <dbReference type="Pfam" id="PF05426"/>
    </source>
</evidence>
<keyword evidence="5" id="KW-1185">Reference proteome</keyword>
<dbReference type="RefSeq" id="WP_090889384.1">
    <property type="nucleotide sequence ID" value="NZ_FOGG01000051.1"/>
</dbReference>
<dbReference type="InterPro" id="IPR008929">
    <property type="entry name" value="Chondroitin_lyas"/>
</dbReference>
<evidence type="ECO:0000256" key="1">
    <source>
        <dbReference type="ARBA" id="ARBA00022729"/>
    </source>
</evidence>
<keyword evidence="2 4" id="KW-0456">Lyase</keyword>
<feature type="domain" description="Alginate lyase" evidence="3">
    <location>
        <begin position="58"/>
        <end position="288"/>
    </location>
</feature>
<evidence type="ECO:0000256" key="2">
    <source>
        <dbReference type="ARBA" id="ARBA00023239"/>
    </source>
</evidence>
<keyword evidence="1" id="KW-0732">Signal</keyword>
<dbReference type="InterPro" id="IPR008397">
    <property type="entry name" value="Alginate_lyase_dom"/>
</dbReference>
<evidence type="ECO:0000313" key="4">
    <source>
        <dbReference type="EMBL" id="SES26023.1"/>
    </source>
</evidence>
<organism evidence="4 5">
    <name type="scientific">Pedobacter rhizosphaerae</name>
    <dbReference type="NCBI Taxonomy" id="390241"/>
    <lineage>
        <taxon>Bacteria</taxon>
        <taxon>Pseudomonadati</taxon>
        <taxon>Bacteroidota</taxon>
        <taxon>Sphingobacteriia</taxon>
        <taxon>Sphingobacteriales</taxon>
        <taxon>Sphingobacteriaceae</taxon>
        <taxon>Pedobacter</taxon>
    </lineage>
</organism>
<dbReference type="AlphaFoldDB" id="A0A1H9VXK3"/>
<dbReference type="SMR" id="A0A1H9VXK3"/>
<dbReference type="Gene3D" id="1.50.10.100">
    <property type="entry name" value="Chondroitin AC/alginate lyase"/>
    <property type="match status" value="1"/>
</dbReference>
<evidence type="ECO:0000313" key="5">
    <source>
        <dbReference type="Proteomes" id="UP000199572"/>
    </source>
</evidence>
<dbReference type="SUPFAM" id="SSF48230">
    <property type="entry name" value="Chondroitin AC/alginate lyase"/>
    <property type="match status" value="1"/>
</dbReference>
<dbReference type="Pfam" id="PF05426">
    <property type="entry name" value="Alginate_lyase"/>
    <property type="match status" value="1"/>
</dbReference>
<protein>
    <submittedName>
        <fullName evidence="4">Alginate lyase</fullName>
    </submittedName>
</protein>
<dbReference type="EMBL" id="FOGG01000051">
    <property type="protein sequence ID" value="SES26023.1"/>
    <property type="molecule type" value="Genomic_DNA"/>
</dbReference>
<sequence>MMRKFSITLFVTFWFYTAFSQIVGLNNTEINRLKADIAKKEAINKEFHAFEQSTINFLTDQPNPIDTIRTEGLLKGNPLKQKTATALQDMNKMYATALLYRLSSDKKYLNKSIEFLRAWAKINQPNGDPIDDTNLEKAVEAYDLIKGQLSKQDKALITGWLKRTAEAEINSKRMKPGRATAINNWNAHRLKIVGFIGYAINNQELISWTIENLKKHIEINLYADGTSIDFKERDAMHYHIYDLEPMLKLAIVINRAKGEDFYHYQSAKGSSIQKSVEWLIPFVKGEKQHEEYVNTKVKFDRDRAKNGEAGFAAGSFFKPAMALPVFKLSSYFDPGQQSLLPLMEYKATWQNTVDGMRSRK</sequence>
<reference evidence="4 5" key="1">
    <citation type="submission" date="2016-10" db="EMBL/GenBank/DDBJ databases">
        <authorList>
            <person name="de Groot N.N."/>
        </authorList>
    </citation>
    <scope>NUCLEOTIDE SEQUENCE [LARGE SCALE GENOMIC DNA]</scope>
    <source>
        <strain evidence="4 5">DSM 18610</strain>
    </source>
</reference>
<dbReference type="OrthoDB" id="1043373at2"/>
<dbReference type="STRING" id="390241.SAMN04488023_15110"/>
<dbReference type="Proteomes" id="UP000199572">
    <property type="component" value="Unassembled WGS sequence"/>
</dbReference>
<name>A0A1H9VXK3_9SPHI</name>
<dbReference type="GO" id="GO:0016829">
    <property type="term" value="F:lyase activity"/>
    <property type="evidence" value="ECO:0007669"/>
    <property type="project" value="UniProtKB-KW"/>
</dbReference>
<gene>
    <name evidence="4" type="ORF">SAMN04488023_15110</name>
</gene>
<accession>A0A1H9VXK3</accession>
<proteinExistence type="predicted"/>
<dbReference type="GO" id="GO:0042597">
    <property type="term" value="C:periplasmic space"/>
    <property type="evidence" value="ECO:0007669"/>
    <property type="project" value="InterPro"/>
</dbReference>